<keyword evidence="1" id="KW-0677">Repeat</keyword>
<dbReference type="EC" id="3.1.3.16" evidence="9"/>
<dbReference type="Gene3D" id="3.40.50.300">
    <property type="entry name" value="P-loop containing nucleotide triphosphate hydrolases"/>
    <property type="match status" value="1"/>
</dbReference>
<dbReference type="InterPro" id="IPR041118">
    <property type="entry name" value="Rx_N"/>
</dbReference>
<keyword evidence="10" id="KW-1185">Reference proteome</keyword>
<dbReference type="FunFam" id="1.10.10.10:FF:000322">
    <property type="entry name" value="Probable disease resistance protein At1g63360"/>
    <property type="match status" value="1"/>
</dbReference>
<dbReference type="InterPro" id="IPR027417">
    <property type="entry name" value="P-loop_NTPase"/>
</dbReference>
<evidence type="ECO:0000256" key="1">
    <source>
        <dbReference type="ARBA" id="ARBA00022737"/>
    </source>
</evidence>
<dbReference type="PANTHER" id="PTHR36766:SF47">
    <property type="entry name" value="NB-ARC DOMAIN-CONTAINING PROTEIN"/>
    <property type="match status" value="1"/>
</dbReference>
<feature type="domain" description="Disease resistance protein winged helix" evidence="7">
    <location>
        <begin position="378"/>
        <end position="448"/>
    </location>
</feature>
<evidence type="ECO:0000259" key="6">
    <source>
        <dbReference type="Pfam" id="PF18052"/>
    </source>
</evidence>
<dbReference type="SUPFAM" id="SSF52058">
    <property type="entry name" value="L domain-like"/>
    <property type="match status" value="1"/>
</dbReference>
<dbReference type="Gene3D" id="1.10.8.430">
    <property type="entry name" value="Helical domain of apoptotic protease-activating factors"/>
    <property type="match status" value="1"/>
</dbReference>
<name>B9SWM4_RICCO</name>
<dbReference type="PRINTS" id="PR00364">
    <property type="entry name" value="DISEASERSIST"/>
</dbReference>
<dbReference type="eggNOG" id="KOG4658">
    <property type="taxonomic scope" value="Eukaryota"/>
</dbReference>
<dbReference type="Pfam" id="PF23598">
    <property type="entry name" value="LRR_14"/>
    <property type="match status" value="2"/>
</dbReference>
<feature type="domain" description="NB-ARC" evidence="5">
    <location>
        <begin position="133"/>
        <end position="293"/>
    </location>
</feature>
<evidence type="ECO:0000313" key="9">
    <source>
        <dbReference type="EMBL" id="EEF31999.1"/>
    </source>
</evidence>
<feature type="non-terminal residue" evidence="9">
    <location>
        <position position="934"/>
    </location>
</feature>
<dbReference type="GO" id="GO:0004722">
    <property type="term" value="F:protein serine/threonine phosphatase activity"/>
    <property type="evidence" value="ECO:0007669"/>
    <property type="project" value="UniProtKB-EC"/>
</dbReference>
<evidence type="ECO:0000259" key="7">
    <source>
        <dbReference type="Pfam" id="PF23559"/>
    </source>
</evidence>
<dbReference type="GO" id="GO:0051707">
    <property type="term" value="P:response to other organism"/>
    <property type="evidence" value="ECO:0007669"/>
    <property type="project" value="UniProtKB-ARBA"/>
</dbReference>
<dbReference type="EMBL" id="EQ974206">
    <property type="protein sequence ID" value="EEF31999.1"/>
    <property type="molecule type" value="Genomic_DNA"/>
</dbReference>
<dbReference type="Pfam" id="PF18052">
    <property type="entry name" value="Rx_N"/>
    <property type="match status" value="1"/>
</dbReference>
<dbReference type="Gene3D" id="1.10.10.10">
    <property type="entry name" value="Winged helix-like DNA-binding domain superfamily/Winged helix DNA-binding domain"/>
    <property type="match status" value="1"/>
</dbReference>
<evidence type="ECO:0000259" key="8">
    <source>
        <dbReference type="Pfam" id="PF23598"/>
    </source>
</evidence>
<dbReference type="InterPro" id="IPR055414">
    <property type="entry name" value="LRR_R13L4/SHOC2-like"/>
</dbReference>
<dbReference type="GO" id="GO:0005524">
    <property type="term" value="F:ATP binding"/>
    <property type="evidence" value="ECO:0007669"/>
    <property type="project" value="UniProtKB-KW"/>
</dbReference>
<dbReference type="InterPro" id="IPR042197">
    <property type="entry name" value="Apaf_helical"/>
</dbReference>
<protein>
    <submittedName>
        <fullName evidence="9">Leucine-rich repeat containing protein, putative</fullName>
        <ecNumber evidence="9">3.1.3.16</ecNumber>
    </submittedName>
</protein>
<dbReference type="InterPro" id="IPR032675">
    <property type="entry name" value="LRR_dom_sf"/>
</dbReference>
<dbReference type="Gene3D" id="1.20.5.4130">
    <property type="match status" value="1"/>
</dbReference>
<keyword evidence="9" id="KW-0378">Hydrolase</keyword>
<organism evidence="9 10">
    <name type="scientific">Ricinus communis</name>
    <name type="common">Castor bean</name>
    <dbReference type="NCBI Taxonomy" id="3988"/>
    <lineage>
        <taxon>Eukaryota</taxon>
        <taxon>Viridiplantae</taxon>
        <taxon>Streptophyta</taxon>
        <taxon>Embryophyta</taxon>
        <taxon>Tracheophyta</taxon>
        <taxon>Spermatophyta</taxon>
        <taxon>Magnoliopsida</taxon>
        <taxon>eudicotyledons</taxon>
        <taxon>Gunneridae</taxon>
        <taxon>Pentapetalae</taxon>
        <taxon>rosids</taxon>
        <taxon>fabids</taxon>
        <taxon>Malpighiales</taxon>
        <taxon>Euphorbiaceae</taxon>
        <taxon>Acalyphoideae</taxon>
        <taxon>Acalypheae</taxon>
        <taxon>Ricinus</taxon>
    </lineage>
</organism>
<evidence type="ECO:0000313" key="10">
    <source>
        <dbReference type="Proteomes" id="UP000008311"/>
    </source>
</evidence>
<feature type="domain" description="Disease resistance N-terminal" evidence="6">
    <location>
        <begin position="11"/>
        <end position="80"/>
    </location>
</feature>
<proteinExistence type="predicted"/>
<dbReference type="Proteomes" id="UP000008311">
    <property type="component" value="Unassembled WGS sequence"/>
</dbReference>
<dbReference type="SUPFAM" id="SSF52540">
    <property type="entry name" value="P-loop containing nucleoside triphosphate hydrolases"/>
    <property type="match status" value="1"/>
</dbReference>
<keyword evidence="2" id="KW-0547">Nucleotide-binding</keyword>
<dbReference type="Pfam" id="PF23559">
    <property type="entry name" value="WHD_DRP"/>
    <property type="match status" value="1"/>
</dbReference>
<dbReference type="PANTHER" id="PTHR36766">
    <property type="entry name" value="PLANT BROAD-SPECTRUM MILDEW RESISTANCE PROTEIN RPW8"/>
    <property type="match status" value="1"/>
</dbReference>
<feature type="domain" description="Disease resistance R13L4/SHOC-2-like LRR" evidence="8">
    <location>
        <begin position="497"/>
        <end position="782"/>
    </location>
</feature>
<dbReference type="InParanoid" id="B9SWM4"/>
<accession>B9SWM4</accession>
<dbReference type="InterPro" id="IPR036388">
    <property type="entry name" value="WH-like_DNA-bd_sf"/>
</dbReference>
<evidence type="ECO:0000259" key="5">
    <source>
        <dbReference type="Pfam" id="PF00931"/>
    </source>
</evidence>
<keyword evidence="3" id="KW-0611">Plant defense</keyword>
<dbReference type="InterPro" id="IPR002182">
    <property type="entry name" value="NB-ARC"/>
</dbReference>
<dbReference type="GO" id="GO:0043531">
    <property type="term" value="F:ADP binding"/>
    <property type="evidence" value="ECO:0007669"/>
    <property type="project" value="InterPro"/>
</dbReference>
<keyword evidence="4" id="KW-0067">ATP-binding</keyword>
<evidence type="ECO:0000256" key="4">
    <source>
        <dbReference type="ARBA" id="ARBA00022840"/>
    </source>
</evidence>
<dbReference type="Pfam" id="PF00931">
    <property type="entry name" value="NB-ARC"/>
    <property type="match status" value="1"/>
</dbReference>
<dbReference type="Gene3D" id="3.80.10.10">
    <property type="entry name" value="Ribonuclease Inhibitor"/>
    <property type="match status" value="3"/>
</dbReference>
<evidence type="ECO:0000256" key="2">
    <source>
        <dbReference type="ARBA" id="ARBA00022741"/>
    </source>
</evidence>
<gene>
    <name evidence="9" type="ORF">RCOM_0016080</name>
</gene>
<reference evidence="10" key="1">
    <citation type="journal article" date="2010" name="Nat. Biotechnol.">
        <title>Draft genome sequence of the oilseed species Ricinus communis.</title>
        <authorList>
            <person name="Chan A.P."/>
            <person name="Crabtree J."/>
            <person name="Zhao Q."/>
            <person name="Lorenzi H."/>
            <person name="Orvis J."/>
            <person name="Puiu D."/>
            <person name="Melake-Berhan A."/>
            <person name="Jones K.M."/>
            <person name="Redman J."/>
            <person name="Chen G."/>
            <person name="Cahoon E.B."/>
            <person name="Gedil M."/>
            <person name="Stanke M."/>
            <person name="Haas B.J."/>
            <person name="Wortman J.R."/>
            <person name="Fraser-Liggett C.M."/>
            <person name="Ravel J."/>
            <person name="Rabinowicz P.D."/>
        </authorList>
    </citation>
    <scope>NUCLEOTIDE SEQUENCE [LARGE SCALE GENOMIC DNA]</scope>
    <source>
        <strain evidence="10">cv. Hale</strain>
    </source>
</reference>
<evidence type="ECO:0000256" key="3">
    <source>
        <dbReference type="ARBA" id="ARBA00022821"/>
    </source>
</evidence>
<sequence>MADALLSALASTILTNLNSLVLGEFAIAGSLKTELNNLESPFTTIQAVLHDAEEKQWKSEAMKNWLHKLKDAAYEADDMSHKLKSVTKKLDAISSERHKFHLREEAIGDREVGILDWRHTTSLVNESEIIGRDEEKEELVNLLLTSSQDLSVYAICGMGGLGVYNDATLERHFDLRIWVCVSDDFDLRRLTVAILESIGDSPCDYQELDPLQRKLREKLSGKKFLLMLDDVWNESGDKWHGLKNMISRGATGSIVVVTTRNEKIALTMDTNHIHHIGRLSDDDSWSLFEQRAFGLGSKEEHAHLETIGRAIVKKCGGVPLAIKAMGSLMRLKRKESEWLSVKESEIWELPDENVLPALRLSYNHLAPHLKQCFAFCSIFPKDYLMEKDKLIGLWMASGFIPCKGQMDLHDKGQEIFSELVFRSFFQDVKEDFLGNKTCKMHDLVHDLAKSIMEEECRLIEPNKILEGSKRVRHLSIYWDSDLLSFSHSNNGFKDLSLRSIILVTRCPGGLRTFSFHLSGQKHLRILDLSSNGLFWDKLPKSIDGLKHLRYLDFSHSAIKSLPESIISLKNLQTLNLIFCYFLYKLPKGLKHMKNLMYLDITDCESLRYMPAGMGQLTRLRKLSIFIVGKDNGCGIGELKELNLGGALSIKKLDHVKSRTVAKNANLMQKKDLKLLSLCWSGKGEDNNNLSEELPTPFRFTGVGNNQNPGSKLPNWMMELVLPNLVEIKLVDYYRCEHLPPFGKLMFLKSLKLEGIDGLKCIGNEIYGNGETSFPSLESLSLGRMDDLQKLEMVDGRDLFPVLKSLSISDCPKLEALPSIPSVKTLELCGGSEVLIGSGVRHLTALEGLSLNGDPKLNSLPESIRHLTVLRYLQIWNCKRLSSLPNQIGNLTSLSYLEIDCCPNLMCLPDGMHNLKQLNKLAIFGCPILERRCEK</sequence>
<dbReference type="GO" id="GO:0006952">
    <property type="term" value="P:defense response"/>
    <property type="evidence" value="ECO:0007669"/>
    <property type="project" value="UniProtKB-KW"/>
</dbReference>
<dbReference type="InterPro" id="IPR058922">
    <property type="entry name" value="WHD_DRP"/>
</dbReference>
<feature type="domain" description="Disease resistance R13L4/SHOC-2-like LRR" evidence="8">
    <location>
        <begin position="815"/>
        <end position="923"/>
    </location>
</feature>
<dbReference type="AlphaFoldDB" id="B9SWM4"/>